<dbReference type="EMBL" id="JARQWQ010000011">
    <property type="protein sequence ID" value="KAK2568998.1"/>
    <property type="molecule type" value="Genomic_DNA"/>
</dbReference>
<organism evidence="1 2">
    <name type="scientific">Acropora cervicornis</name>
    <name type="common">Staghorn coral</name>
    <dbReference type="NCBI Taxonomy" id="6130"/>
    <lineage>
        <taxon>Eukaryota</taxon>
        <taxon>Metazoa</taxon>
        <taxon>Cnidaria</taxon>
        <taxon>Anthozoa</taxon>
        <taxon>Hexacorallia</taxon>
        <taxon>Scleractinia</taxon>
        <taxon>Astrocoeniina</taxon>
        <taxon>Acroporidae</taxon>
        <taxon>Acropora</taxon>
    </lineage>
</organism>
<proteinExistence type="predicted"/>
<protein>
    <submittedName>
        <fullName evidence="1">Uncharacterized protein</fullName>
    </submittedName>
</protein>
<reference evidence="1" key="1">
    <citation type="journal article" date="2023" name="G3 (Bethesda)">
        <title>Whole genome assembly and annotation of the endangered Caribbean coral Acropora cervicornis.</title>
        <authorList>
            <person name="Selwyn J.D."/>
            <person name="Vollmer S.V."/>
        </authorList>
    </citation>
    <scope>NUCLEOTIDE SEQUENCE</scope>
    <source>
        <strain evidence="1">K2</strain>
    </source>
</reference>
<sequence>MRSRNDMPTVLEFAHLFAPMIRESLKQLTDTGFLYYTSPSSYYDAPETMQLAFRTLPSVRCPSSVQMTKEDQQLMRDRRDNYGKPVRQLTVRNQSTKDNVGTLPIFACTTPFKFLCLGQPARCVELDINDNDENSYFDIQIYVLTFEDCLHFIYHKKCNVHRNAVISIADEMALQKRREFHNGVI</sequence>
<evidence type="ECO:0000313" key="1">
    <source>
        <dbReference type="EMBL" id="KAK2568998.1"/>
    </source>
</evidence>
<comment type="caution">
    <text evidence="1">The sequence shown here is derived from an EMBL/GenBank/DDBJ whole genome shotgun (WGS) entry which is preliminary data.</text>
</comment>
<evidence type="ECO:0000313" key="2">
    <source>
        <dbReference type="Proteomes" id="UP001249851"/>
    </source>
</evidence>
<keyword evidence="2" id="KW-1185">Reference proteome</keyword>
<dbReference type="Proteomes" id="UP001249851">
    <property type="component" value="Unassembled WGS sequence"/>
</dbReference>
<name>A0AAD9VC18_ACRCE</name>
<gene>
    <name evidence="1" type="ORF">P5673_007112</name>
</gene>
<dbReference type="AlphaFoldDB" id="A0AAD9VC18"/>
<accession>A0AAD9VC18</accession>
<reference evidence="1" key="2">
    <citation type="journal article" date="2023" name="Science">
        <title>Genomic signatures of disease resistance in endangered staghorn corals.</title>
        <authorList>
            <person name="Vollmer S.V."/>
            <person name="Selwyn J.D."/>
            <person name="Despard B.A."/>
            <person name="Roesel C.L."/>
        </authorList>
    </citation>
    <scope>NUCLEOTIDE SEQUENCE</scope>
    <source>
        <strain evidence="1">K2</strain>
    </source>
</reference>